<reference evidence="2" key="1">
    <citation type="journal article" date="2020" name="Nature">
        <title>Giant virus diversity and host interactions through global metagenomics.</title>
        <authorList>
            <person name="Schulz F."/>
            <person name="Roux S."/>
            <person name="Paez-Espino D."/>
            <person name="Jungbluth S."/>
            <person name="Walsh D.A."/>
            <person name="Denef V.J."/>
            <person name="McMahon K.D."/>
            <person name="Konstantinidis K.T."/>
            <person name="Eloe-Fadrosh E.A."/>
            <person name="Kyrpides N.C."/>
            <person name="Woyke T."/>
        </authorList>
    </citation>
    <scope>NUCLEOTIDE SEQUENCE</scope>
    <source>
        <strain evidence="2">GVMAG-M-3300009161-36</strain>
    </source>
</reference>
<evidence type="ECO:0000313" key="2">
    <source>
        <dbReference type="EMBL" id="QHT33530.1"/>
    </source>
</evidence>
<feature type="transmembrane region" description="Helical" evidence="1">
    <location>
        <begin position="6"/>
        <end position="27"/>
    </location>
</feature>
<accession>A0A6C0EZ93</accession>
<proteinExistence type="predicted"/>
<dbReference type="EMBL" id="MN738968">
    <property type="protein sequence ID" value="QHT33530.1"/>
    <property type="molecule type" value="Genomic_DNA"/>
</dbReference>
<keyword evidence="1" id="KW-1133">Transmembrane helix</keyword>
<keyword evidence="1" id="KW-0812">Transmembrane</keyword>
<name>A0A6C0EZ93_9ZZZZ</name>
<sequence length="179" mass="19982">MKTSDLLNSIFIIAVFIGLYIANILAIGKKNIEKNWPIYRCSPLVMPFANMFGHDVMKNFTYCIQTMQTDFMGPLLAPSNYSNLLVSNSIAQTTKTNDNSMGMFSYLRDTVLNNLTTLYNVFGNMGITLQIMVHKLKDTMNKMTGVYKATFSTMQASAIAAQSTWDALPGQLLRALPHS</sequence>
<keyword evidence="1" id="KW-0472">Membrane</keyword>
<protein>
    <submittedName>
        <fullName evidence="2">Uncharacterized protein</fullName>
    </submittedName>
</protein>
<evidence type="ECO:0000256" key="1">
    <source>
        <dbReference type="SAM" id="Phobius"/>
    </source>
</evidence>
<organism evidence="2">
    <name type="scientific">viral metagenome</name>
    <dbReference type="NCBI Taxonomy" id="1070528"/>
    <lineage>
        <taxon>unclassified sequences</taxon>
        <taxon>metagenomes</taxon>
        <taxon>organismal metagenomes</taxon>
    </lineage>
</organism>
<dbReference type="AlphaFoldDB" id="A0A6C0EZ93"/>